<reference evidence="1 2" key="1">
    <citation type="submission" date="2019-01" db="EMBL/GenBank/DDBJ databases">
        <authorList>
            <person name="Brito A."/>
        </authorList>
    </citation>
    <scope>NUCLEOTIDE SEQUENCE [LARGE SCALE GENOMIC DNA]</scope>
    <source>
        <strain evidence="1">1</strain>
    </source>
</reference>
<protein>
    <submittedName>
        <fullName evidence="1">Uncharacterized protein</fullName>
    </submittedName>
</protein>
<organism evidence="1 2">
    <name type="scientific">Hyella patelloides LEGE 07179</name>
    <dbReference type="NCBI Taxonomy" id="945734"/>
    <lineage>
        <taxon>Bacteria</taxon>
        <taxon>Bacillati</taxon>
        <taxon>Cyanobacteriota</taxon>
        <taxon>Cyanophyceae</taxon>
        <taxon>Pleurocapsales</taxon>
        <taxon>Hyellaceae</taxon>
        <taxon>Hyella</taxon>
    </lineage>
</organism>
<evidence type="ECO:0000313" key="1">
    <source>
        <dbReference type="EMBL" id="VEP15694.1"/>
    </source>
</evidence>
<dbReference type="EMBL" id="CAACVJ010000290">
    <property type="protein sequence ID" value="VEP15694.1"/>
    <property type="molecule type" value="Genomic_DNA"/>
</dbReference>
<name>A0A563VW56_9CYAN</name>
<accession>A0A563VW56</accession>
<dbReference type="Proteomes" id="UP000320055">
    <property type="component" value="Unassembled WGS sequence"/>
</dbReference>
<dbReference type="AlphaFoldDB" id="A0A563VW56"/>
<sequence length="70" mass="8433">MSRKYKYLVNKPIALYINFCQVKENKIFCIVYLIKLTTFYSLNDFQKSTIITQVTNQFTIQCTNKYINYL</sequence>
<gene>
    <name evidence="1" type="ORF">H1P_360029</name>
</gene>
<proteinExistence type="predicted"/>
<evidence type="ECO:0000313" key="2">
    <source>
        <dbReference type="Proteomes" id="UP000320055"/>
    </source>
</evidence>
<keyword evidence="2" id="KW-1185">Reference proteome</keyword>